<keyword evidence="2" id="KW-1185">Reference proteome</keyword>
<accession>A0ABQ4BG14</accession>
<organism evidence="1 2">
    <name type="scientific">Actinoplanes palleronii</name>
    <dbReference type="NCBI Taxonomy" id="113570"/>
    <lineage>
        <taxon>Bacteria</taxon>
        <taxon>Bacillati</taxon>
        <taxon>Actinomycetota</taxon>
        <taxon>Actinomycetes</taxon>
        <taxon>Micromonosporales</taxon>
        <taxon>Micromonosporaceae</taxon>
        <taxon>Actinoplanes</taxon>
    </lineage>
</organism>
<evidence type="ECO:0000313" key="2">
    <source>
        <dbReference type="Proteomes" id="UP000624709"/>
    </source>
</evidence>
<dbReference type="Pfam" id="PF02575">
    <property type="entry name" value="YbaB_DNA_bd"/>
    <property type="match status" value="1"/>
</dbReference>
<protein>
    <recommendedName>
        <fullName evidence="3">YbaB/EbfC DNA-binding family protein</fullName>
    </recommendedName>
</protein>
<evidence type="ECO:0000313" key="1">
    <source>
        <dbReference type="EMBL" id="GIE69621.1"/>
    </source>
</evidence>
<dbReference type="SUPFAM" id="SSF82607">
    <property type="entry name" value="YbaB-like"/>
    <property type="match status" value="1"/>
</dbReference>
<comment type="caution">
    <text evidence="1">The sequence shown here is derived from an EMBL/GenBank/DDBJ whole genome shotgun (WGS) entry which is preliminary data.</text>
</comment>
<reference evidence="1 2" key="1">
    <citation type="submission" date="2021-01" db="EMBL/GenBank/DDBJ databases">
        <title>Whole genome shotgun sequence of Actinoplanes palleronii NBRC 14916.</title>
        <authorList>
            <person name="Komaki H."/>
            <person name="Tamura T."/>
        </authorList>
    </citation>
    <scope>NUCLEOTIDE SEQUENCE [LARGE SCALE GENOMIC DNA]</scope>
    <source>
        <strain evidence="1 2">NBRC 14916</strain>
    </source>
</reference>
<proteinExistence type="predicted"/>
<dbReference type="InterPro" id="IPR036894">
    <property type="entry name" value="YbaB-like_sf"/>
</dbReference>
<dbReference type="Proteomes" id="UP000624709">
    <property type="component" value="Unassembled WGS sequence"/>
</dbReference>
<dbReference type="Gene3D" id="3.30.1310.10">
    <property type="entry name" value="Nucleoid-associated protein YbaB-like domain"/>
    <property type="match status" value="1"/>
</dbReference>
<evidence type="ECO:0008006" key="3">
    <source>
        <dbReference type="Google" id="ProtNLM"/>
    </source>
</evidence>
<sequence length="152" mass="15846">MWRIAATLAPFYLLIGYGIGGTVGGSLLDAEDARERLEAWQADASRRAADTQAAAAGLSALRVTAADASGAVEVTVDSTGAMADVRLSARVQRLSLEQSQLAIMGAYRNARVKLAEAAAEVVRETVGADSATGRALLAGFRTAGTEDDEVRY</sequence>
<dbReference type="InterPro" id="IPR004401">
    <property type="entry name" value="YbaB/EbfC"/>
</dbReference>
<gene>
    <name evidence="1" type="ORF">Apa02nite_057290</name>
</gene>
<name>A0ABQ4BG14_9ACTN</name>
<dbReference type="EMBL" id="BOMS01000090">
    <property type="protein sequence ID" value="GIE69621.1"/>
    <property type="molecule type" value="Genomic_DNA"/>
</dbReference>